<dbReference type="Proteomes" id="UP001597561">
    <property type="component" value="Unassembled WGS sequence"/>
</dbReference>
<proteinExistence type="predicted"/>
<keyword evidence="4" id="KW-1185">Reference proteome</keyword>
<reference evidence="4" key="1">
    <citation type="journal article" date="2019" name="Int. J. Syst. Evol. Microbiol.">
        <title>The Global Catalogue of Microorganisms (GCM) 10K type strain sequencing project: providing services to taxonomists for standard genome sequencing and annotation.</title>
        <authorList>
            <consortium name="The Broad Institute Genomics Platform"/>
            <consortium name="The Broad Institute Genome Sequencing Center for Infectious Disease"/>
            <person name="Wu L."/>
            <person name="Ma J."/>
        </authorList>
    </citation>
    <scope>NUCLEOTIDE SEQUENCE [LARGE SCALE GENOMIC DNA]</scope>
    <source>
        <strain evidence="4">KCTC 13528</strain>
    </source>
</reference>
<name>A0ABW5ZHC9_9BACL</name>
<feature type="signal peptide" evidence="1">
    <location>
        <begin position="1"/>
        <end position="22"/>
    </location>
</feature>
<dbReference type="PROSITE" id="PS51257">
    <property type="entry name" value="PROKAR_LIPOPROTEIN"/>
    <property type="match status" value="1"/>
</dbReference>
<gene>
    <name evidence="3" type="ORF">ACFS5P_10140</name>
</gene>
<feature type="domain" description="YhfM-like" evidence="2">
    <location>
        <begin position="35"/>
        <end position="125"/>
    </location>
</feature>
<comment type="caution">
    <text evidence="3">The sequence shown here is derived from an EMBL/GenBank/DDBJ whole genome shotgun (WGS) entry which is preliminary data.</text>
</comment>
<keyword evidence="1" id="KW-0732">Signal</keyword>
<accession>A0ABW5ZHC9</accession>
<protein>
    <recommendedName>
        <fullName evidence="2">YhfM-like domain-containing protein</fullName>
    </recommendedName>
</protein>
<dbReference type="RefSeq" id="WP_204728797.1">
    <property type="nucleotide sequence ID" value="NZ_JAFBDK010000005.1"/>
</dbReference>
<organism evidence="3 4">
    <name type="scientific">Jeotgalibacillus terrae</name>
    <dbReference type="NCBI Taxonomy" id="587735"/>
    <lineage>
        <taxon>Bacteria</taxon>
        <taxon>Bacillati</taxon>
        <taxon>Bacillota</taxon>
        <taxon>Bacilli</taxon>
        <taxon>Bacillales</taxon>
        <taxon>Caryophanaceae</taxon>
        <taxon>Jeotgalibacillus</taxon>
    </lineage>
</organism>
<dbReference type="InterPro" id="IPR058780">
    <property type="entry name" value="YhfM-like_dom"/>
</dbReference>
<evidence type="ECO:0000313" key="3">
    <source>
        <dbReference type="EMBL" id="MFD2912232.1"/>
    </source>
</evidence>
<evidence type="ECO:0000256" key="1">
    <source>
        <dbReference type="SAM" id="SignalP"/>
    </source>
</evidence>
<sequence>MKKLTVMLVLLLLSACSNPDLENTNDVTLRFWDESEPVGNEEFIKEERDIDTFVSATESAEVLEQGTVINTPPLLRYTLRQDEENLDYHLWITEQGEGYIQSLIPEGTRTYQLDEESVESLEGFLEGYETVAFLDEVTFE</sequence>
<feature type="chain" id="PRO_5045301081" description="YhfM-like domain-containing protein" evidence="1">
    <location>
        <begin position="23"/>
        <end position="140"/>
    </location>
</feature>
<dbReference type="Pfam" id="PF26353">
    <property type="entry name" value="YhfM"/>
    <property type="match status" value="1"/>
</dbReference>
<evidence type="ECO:0000259" key="2">
    <source>
        <dbReference type="Pfam" id="PF26353"/>
    </source>
</evidence>
<dbReference type="EMBL" id="JBHUPG010000019">
    <property type="protein sequence ID" value="MFD2912232.1"/>
    <property type="molecule type" value="Genomic_DNA"/>
</dbReference>
<evidence type="ECO:0000313" key="4">
    <source>
        <dbReference type="Proteomes" id="UP001597561"/>
    </source>
</evidence>